<feature type="region of interest" description="Disordered" evidence="5">
    <location>
        <begin position="173"/>
        <end position="200"/>
    </location>
</feature>
<dbReference type="PANTHER" id="PTHR34298:SF2">
    <property type="entry name" value="SEGREGATION AND CONDENSATION PROTEIN B"/>
    <property type="match status" value="1"/>
</dbReference>
<evidence type="ECO:0000313" key="7">
    <source>
        <dbReference type="Proteomes" id="UP000019229"/>
    </source>
</evidence>
<proteinExistence type="predicted"/>
<evidence type="ECO:0000256" key="2">
    <source>
        <dbReference type="ARBA" id="ARBA00022618"/>
    </source>
</evidence>
<keyword evidence="4" id="KW-0131">Cell cycle</keyword>
<dbReference type="OrthoDB" id="9806226at2"/>
<dbReference type="SUPFAM" id="SSF46785">
    <property type="entry name" value="Winged helix' DNA-binding domain"/>
    <property type="match status" value="2"/>
</dbReference>
<keyword evidence="3" id="KW-0159">Chromosome partition</keyword>
<evidence type="ECO:0000256" key="1">
    <source>
        <dbReference type="ARBA" id="ARBA00022490"/>
    </source>
</evidence>
<dbReference type="RefSeq" id="WP_022934667.1">
    <property type="nucleotide sequence ID" value="NZ_CP007154.1"/>
</dbReference>
<name>W5UUH2_9BACT</name>
<protein>
    <submittedName>
        <fullName evidence="6">Segregation and condensation protein B</fullName>
    </submittedName>
</protein>
<dbReference type="Gene3D" id="1.10.10.10">
    <property type="entry name" value="Winged helix-like DNA-binding domain superfamily/Winged helix DNA-binding domain"/>
    <property type="match status" value="2"/>
</dbReference>
<reference evidence="6 7" key="1">
    <citation type="journal article" date="2014" name="Genome Announc.">
        <title>Complete Genome Sequence of Mycoplasma bovoculi Strain M165/69T (ATCC 29104).</title>
        <authorList>
            <person name="Calcutt M.J."/>
            <person name="Foecking M.F."/>
        </authorList>
    </citation>
    <scope>NUCLEOTIDE SEQUENCE [LARGE SCALE GENOMIC DNA]</scope>
    <source>
        <strain evidence="6">M165/69</strain>
    </source>
</reference>
<dbReference type="EMBL" id="CP007154">
    <property type="protein sequence ID" value="AHH45430.1"/>
    <property type="molecule type" value="Genomic_DNA"/>
</dbReference>
<dbReference type="GO" id="GO:0051301">
    <property type="term" value="P:cell division"/>
    <property type="evidence" value="ECO:0007669"/>
    <property type="project" value="UniProtKB-KW"/>
</dbReference>
<dbReference type="KEGG" id="mbc:MYB_02130"/>
<accession>W5UUH2</accession>
<evidence type="ECO:0000313" key="6">
    <source>
        <dbReference type="EMBL" id="AHH45430.1"/>
    </source>
</evidence>
<dbReference type="Pfam" id="PF04079">
    <property type="entry name" value="SMC_ScpB"/>
    <property type="match status" value="1"/>
</dbReference>
<dbReference type="HOGENOM" id="CLU_045647_5_3_14"/>
<keyword evidence="1" id="KW-0963">Cytoplasm</keyword>
<dbReference type="GO" id="GO:0051304">
    <property type="term" value="P:chromosome separation"/>
    <property type="evidence" value="ECO:0007669"/>
    <property type="project" value="InterPro"/>
</dbReference>
<gene>
    <name evidence="6" type="primary">scpB</name>
    <name evidence="6" type="ORF">MYB_02130</name>
</gene>
<dbReference type="PIRSF" id="PIRSF019345">
    <property type="entry name" value="ScpB"/>
    <property type="match status" value="1"/>
</dbReference>
<dbReference type="NCBIfam" id="TIGR00281">
    <property type="entry name" value="SMC-Scp complex subunit ScpB"/>
    <property type="match status" value="1"/>
</dbReference>
<keyword evidence="2" id="KW-0132">Cell division</keyword>
<dbReference type="PATRIC" id="fig|743966.3.peg.429"/>
<evidence type="ECO:0000256" key="3">
    <source>
        <dbReference type="ARBA" id="ARBA00022829"/>
    </source>
</evidence>
<dbReference type="PANTHER" id="PTHR34298">
    <property type="entry name" value="SEGREGATION AND CONDENSATION PROTEIN B"/>
    <property type="match status" value="1"/>
</dbReference>
<sequence>MKYNRIIEAIMYVQGEKGVSSEQLQNALKLDKINEARKILKDFMTHFNKEHHGIIIVEFDDVFKFVTSKDMKPFLIDFVSNERKYKLTNSAIEVAAIVAYKQPVTRSMINQIRGGVISDYIVGSLLAKGIIEEVGVASTPGNPTLYGVTSKFFDYFKLRSIKDLPKFKEFEFHKSEEDGENQDNQEQTFDLFGSQREMDE</sequence>
<dbReference type="Proteomes" id="UP000019229">
    <property type="component" value="Chromosome"/>
</dbReference>
<dbReference type="InterPro" id="IPR036388">
    <property type="entry name" value="WH-like_DNA-bd_sf"/>
</dbReference>
<dbReference type="InterPro" id="IPR036390">
    <property type="entry name" value="WH_DNA-bd_sf"/>
</dbReference>
<evidence type="ECO:0000256" key="5">
    <source>
        <dbReference type="SAM" id="MobiDB-lite"/>
    </source>
</evidence>
<dbReference type="STRING" id="743966.MYB_02130"/>
<evidence type="ECO:0000256" key="4">
    <source>
        <dbReference type="ARBA" id="ARBA00023306"/>
    </source>
</evidence>
<dbReference type="InterPro" id="IPR005234">
    <property type="entry name" value="ScpB_csome_segregation"/>
</dbReference>
<dbReference type="eggNOG" id="COG1386">
    <property type="taxonomic scope" value="Bacteria"/>
</dbReference>
<keyword evidence="7" id="KW-1185">Reference proteome</keyword>
<organism evidence="6 7">
    <name type="scientific">Mesomycoplasma bovoculi M165/69</name>
    <dbReference type="NCBI Taxonomy" id="743966"/>
    <lineage>
        <taxon>Bacteria</taxon>
        <taxon>Bacillati</taxon>
        <taxon>Mycoplasmatota</taxon>
        <taxon>Mycoplasmoidales</taxon>
        <taxon>Metamycoplasmataceae</taxon>
        <taxon>Mesomycoplasma</taxon>
    </lineage>
</organism>
<dbReference type="AlphaFoldDB" id="W5UUH2"/>